<reference evidence="3 4" key="1">
    <citation type="journal article" date="2019" name="Int. J. Syst. Evol. Microbiol.">
        <title>The Global Catalogue of Microorganisms (GCM) 10K type strain sequencing project: providing services to taxonomists for standard genome sequencing and annotation.</title>
        <authorList>
            <consortium name="The Broad Institute Genomics Platform"/>
            <consortium name="The Broad Institute Genome Sequencing Center for Infectious Disease"/>
            <person name="Wu L."/>
            <person name="Ma J."/>
        </authorList>
    </citation>
    <scope>NUCLEOTIDE SEQUENCE [LARGE SCALE GENOMIC DNA]</scope>
    <source>
        <strain evidence="3 4">JCM 12393</strain>
    </source>
</reference>
<dbReference type="InterPro" id="IPR006311">
    <property type="entry name" value="TAT_signal"/>
</dbReference>
<keyword evidence="4" id="KW-1185">Reference proteome</keyword>
<dbReference type="PROSITE" id="PS51318">
    <property type="entry name" value="TAT"/>
    <property type="match status" value="1"/>
</dbReference>
<comment type="caution">
    <text evidence="3">The sequence shown here is derived from an EMBL/GenBank/DDBJ whole genome shotgun (WGS) entry which is preliminary data.</text>
</comment>
<evidence type="ECO:0000313" key="4">
    <source>
        <dbReference type="Proteomes" id="UP001499863"/>
    </source>
</evidence>
<dbReference type="PANTHER" id="PTHR43606:SF2">
    <property type="entry name" value="ALKALINE PHOSPHATASE FAMILY PROTEIN (AFU_ORTHOLOGUE AFUA_5G03860)"/>
    <property type="match status" value="1"/>
</dbReference>
<dbReference type="CDD" id="cd07389">
    <property type="entry name" value="MPP_PhoD"/>
    <property type="match status" value="1"/>
</dbReference>
<dbReference type="InterPro" id="IPR052900">
    <property type="entry name" value="Phospholipid_Metab_Enz"/>
</dbReference>
<dbReference type="InterPro" id="IPR032093">
    <property type="entry name" value="PhoD_N"/>
</dbReference>
<protein>
    <submittedName>
        <fullName evidence="3">Alkaline phosphatase D family protein</fullName>
    </submittedName>
</protein>
<proteinExistence type="predicted"/>
<dbReference type="RefSeq" id="WP_344334955.1">
    <property type="nucleotide sequence ID" value="NZ_BAAAKJ010000160.1"/>
</dbReference>
<dbReference type="SUPFAM" id="SSF56300">
    <property type="entry name" value="Metallo-dependent phosphatases"/>
    <property type="match status" value="1"/>
</dbReference>
<sequence>MARTDDQASHDQQLQEAATRLGIGRRRFLTVTSAAAALAFTTNLPGAHAADAEIAPRTLTENPFTLGVASGDALSDAVVLWTRLAPRPLEPGNGLPPTGVVKVDWEIARDEAFRKIARRGTAKAYAEFNYSVHVDAEGLDADRVHWYRFKVGGWTSPVGRTRTSPARGRHIDEVRFGLVSCQAYEDGYFTAYKHLANEDLDAVFHVGDYIYEYAINAVGGDRKYTDRTLPSLFNHETTTLEDYRLRYALYKSDPDLQAAHAAHAWYVTWDDHEVENNYAAGIPEKNQSVEAFVARRAAATRAYWENMPLRMPRPDATDLKLYRRHHYGRLAQFDILDTRQYRSDQANGDGWQFPTPESADPKRTLMGATQERWLLDGFRKSKAVWNVVPQQVVFSRRKNTTEARSKLSMDAWDGYPAARERLLAGVEDIGVENLVVLTGDVHVAYAMDVKRDFDDPDSRTVGVEIVGTSIASDGDGEEHPSNWATLTAANPHLKFYDGRRGYTAITLNEEHARADYRVVSHITRPGGTVGTAASFVSEAYNPGMQRA</sequence>
<dbReference type="EMBL" id="BAAAKJ010000160">
    <property type="protein sequence ID" value="GAA1395316.1"/>
    <property type="molecule type" value="Genomic_DNA"/>
</dbReference>
<accession>A0ABN1Y1H8</accession>
<evidence type="ECO:0000313" key="3">
    <source>
        <dbReference type="EMBL" id="GAA1395316.1"/>
    </source>
</evidence>
<dbReference type="Pfam" id="PF09423">
    <property type="entry name" value="PhoD"/>
    <property type="match status" value="1"/>
</dbReference>
<gene>
    <name evidence="3" type="ORF">GCM10009639_30330</name>
</gene>
<dbReference type="InterPro" id="IPR029052">
    <property type="entry name" value="Metallo-depent_PP-like"/>
</dbReference>
<evidence type="ECO:0000259" key="1">
    <source>
        <dbReference type="Pfam" id="PF09423"/>
    </source>
</evidence>
<feature type="domain" description="PhoD-like phosphatase metallophosphatase" evidence="1">
    <location>
        <begin position="176"/>
        <end position="516"/>
    </location>
</feature>
<dbReference type="PANTHER" id="PTHR43606">
    <property type="entry name" value="PHOSPHATASE, PUTATIVE (AFU_ORTHOLOGUE AFUA_6G08710)-RELATED"/>
    <property type="match status" value="1"/>
</dbReference>
<dbReference type="InterPro" id="IPR018946">
    <property type="entry name" value="PhoD-like_MPP"/>
</dbReference>
<dbReference type="InterPro" id="IPR038607">
    <property type="entry name" value="PhoD-like_sf"/>
</dbReference>
<evidence type="ECO:0000259" key="2">
    <source>
        <dbReference type="Pfam" id="PF16655"/>
    </source>
</evidence>
<dbReference type="Pfam" id="PF16655">
    <property type="entry name" value="PhoD_N"/>
    <property type="match status" value="1"/>
</dbReference>
<organism evidence="3 4">
    <name type="scientific">Kitasatospora putterlickiae</name>
    <dbReference type="NCBI Taxonomy" id="221725"/>
    <lineage>
        <taxon>Bacteria</taxon>
        <taxon>Bacillati</taxon>
        <taxon>Actinomycetota</taxon>
        <taxon>Actinomycetes</taxon>
        <taxon>Kitasatosporales</taxon>
        <taxon>Streptomycetaceae</taxon>
        <taxon>Kitasatospora</taxon>
    </lineage>
</organism>
<name>A0ABN1Y1H8_9ACTN</name>
<dbReference type="Proteomes" id="UP001499863">
    <property type="component" value="Unassembled WGS sequence"/>
</dbReference>
<dbReference type="Gene3D" id="3.60.21.70">
    <property type="entry name" value="PhoD-like phosphatase"/>
    <property type="match status" value="1"/>
</dbReference>
<dbReference type="Gene3D" id="2.60.40.380">
    <property type="entry name" value="Purple acid phosphatase-like, N-terminal"/>
    <property type="match status" value="1"/>
</dbReference>
<feature type="domain" description="Phospholipase D N-terminal" evidence="2">
    <location>
        <begin position="66"/>
        <end position="163"/>
    </location>
</feature>